<organism evidence="2 3">
    <name type="scientific">Panagrellus redivivus</name>
    <name type="common">Microworm</name>
    <dbReference type="NCBI Taxonomy" id="6233"/>
    <lineage>
        <taxon>Eukaryota</taxon>
        <taxon>Metazoa</taxon>
        <taxon>Ecdysozoa</taxon>
        <taxon>Nematoda</taxon>
        <taxon>Chromadorea</taxon>
        <taxon>Rhabditida</taxon>
        <taxon>Tylenchina</taxon>
        <taxon>Panagrolaimomorpha</taxon>
        <taxon>Panagrolaimoidea</taxon>
        <taxon>Panagrolaimidae</taxon>
        <taxon>Panagrellus</taxon>
    </lineage>
</organism>
<feature type="transmembrane region" description="Helical" evidence="1">
    <location>
        <begin position="12"/>
        <end position="37"/>
    </location>
</feature>
<keyword evidence="1" id="KW-0812">Transmembrane</keyword>
<reference evidence="3" key="2">
    <citation type="submission" date="2020-10" db="UniProtKB">
        <authorList>
            <consortium name="WormBaseParasite"/>
        </authorList>
    </citation>
    <scope>IDENTIFICATION</scope>
</reference>
<evidence type="ECO:0000313" key="3">
    <source>
        <dbReference type="WBParaSite" id="Pan_g19628.t1"/>
    </source>
</evidence>
<dbReference type="PANTHER" id="PTHR31627:SF42">
    <property type="entry name" value="G_PROTEIN_RECEP_F1_2 DOMAIN-CONTAINING PROTEIN-RELATED"/>
    <property type="match status" value="1"/>
</dbReference>
<evidence type="ECO:0000256" key="1">
    <source>
        <dbReference type="SAM" id="Phobius"/>
    </source>
</evidence>
<feature type="transmembrane region" description="Helical" evidence="1">
    <location>
        <begin position="234"/>
        <end position="253"/>
    </location>
</feature>
<feature type="transmembrane region" description="Helical" evidence="1">
    <location>
        <begin position="136"/>
        <end position="156"/>
    </location>
</feature>
<keyword evidence="2" id="KW-1185">Reference proteome</keyword>
<dbReference type="AlphaFoldDB" id="A0A7E4VDR3"/>
<reference evidence="2" key="1">
    <citation type="journal article" date="2013" name="Genetics">
        <title>The draft genome and transcriptome of Panagrellus redivivus are shaped by the harsh demands of a free-living lifestyle.</title>
        <authorList>
            <person name="Srinivasan J."/>
            <person name="Dillman A.R."/>
            <person name="Macchietto M.G."/>
            <person name="Heikkinen L."/>
            <person name="Lakso M."/>
            <person name="Fracchia K.M."/>
            <person name="Antoshechkin I."/>
            <person name="Mortazavi A."/>
            <person name="Wong G."/>
            <person name="Sternberg P.W."/>
        </authorList>
    </citation>
    <scope>NUCLEOTIDE SEQUENCE [LARGE SCALE GENOMIC DNA]</scope>
    <source>
        <strain evidence="2">MT8872</strain>
    </source>
</reference>
<feature type="transmembrane region" description="Helical" evidence="1">
    <location>
        <begin position="49"/>
        <end position="67"/>
    </location>
</feature>
<dbReference type="Gene3D" id="1.20.1070.10">
    <property type="entry name" value="Rhodopsin 7-helix transmembrane proteins"/>
    <property type="match status" value="1"/>
</dbReference>
<protein>
    <submittedName>
        <fullName evidence="3">Serpentine receptor class gamma</fullName>
    </submittedName>
</protein>
<dbReference type="InterPro" id="IPR019426">
    <property type="entry name" value="7TM_GPCR_serpentine_rcpt_Srv"/>
</dbReference>
<feature type="transmembrane region" description="Helical" evidence="1">
    <location>
        <begin position="196"/>
        <end position="214"/>
    </location>
</feature>
<proteinExistence type="predicted"/>
<dbReference type="Pfam" id="PF10323">
    <property type="entry name" value="7TM_GPCR_Srv"/>
    <property type="match status" value="1"/>
</dbReference>
<feature type="transmembrane region" description="Helical" evidence="1">
    <location>
        <begin position="94"/>
        <end position="115"/>
    </location>
</feature>
<dbReference type="PANTHER" id="PTHR31627">
    <property type="entry name" value="SERPENTINE RECEPTOR CLASS GAMMA-RELATED"/>
    <property type="match status" value="1"/>
</dbReference>
<dbReference type="Proteomes" id="UP000492821">
    <property type="component" value="Unassembled WGS sequence"/>
</dbReference>
<name>A0A7E4VDR3_PANRE</name>
<dbReference type="SUPFAM" id="SSF81321">
    <property type="entry name" value="Family A G protein-coupled receptor-like"/>
    <property type="match status" value="1"/>
</dbReference>
<accession>A0A7E4VDR3</accession>
<evidence type="ECO:0000313" key="2">
    <source>
        <dbReference type="Proteomes" id="UP000492821"/>
    </source>
</evidence>
<dbReference type="InterPro" id="IPR051119">
    <property type="entry name" value="Nematode_SR-like"/>
</dbReference>
<keyword evidence="1" id="KW-1133">Transmembrane helix</keyword>
<keyword evidence="1" id="KW-0472">Membrane</keyword>
<sequence length="335" mass="39442">MQDLEFIKMFEVITMIFTGFSCFVSVPLYVATIVVVYRNRKKPPFDSQYFVIYIALGIVDLLSYFFYVCKKLPYWNIELCVFQPYNQHNVVMQILYFLIWWFGHAQFHLTIFIIFNRFASIVLRNFYLKYMTHKMTYYVIFLIFIITGAIATPIFWAGVTVTNSTLLIDGVTIVKHSGPVFMKAPWGLIYNYCWKVHIYGIIICCSFLYGIMFFKLREIRTAAKSTKMRMEIKLMYSALVLFIANCLYCAFFFFRDVMVSRDAEFGRFSEWTLYLLADIYDLHNGFAIVLTSREVRRAVWKTVIRKEETSMVVQQFSTNNGSTLLRNSKKVATVS</sequence>
<dbReference type="WBParaSite" id="Pan_g19628.t1">
    <property type="protein sequence ID" value="Pan_g19628.t1"/>
    <property type="gene ID" value="Pan_g19628"/>
</dbReference>